<evidence type="ECO:0000313" key="1">
    <source>
        <dbReference type="EMBL" id="RNB92335.1"/>
    </source>
</evidence>
<evidence type="ECO:0000313" key="2">
    <source>
        <dbReference type="Proteomes" id="UP000271031"/>
    </source>
</evidence>
<gene>
    <name evidence="1" type="ORF">EDM56_01140</name>
</gene>
<name>A0A3M8DXR2_9BACL</name>
<protein>
    <recommendedName>
        <fullName evidence="3">Asp/Glu racemase</fullName>
    </recommendedName>
</protein>
<dbReference type="OrthoDB" id="2910128at2"/>
<comment type="caution">
    <text evidence="1">The sequence shown here is derived from an EMBL/GenBank/DDBJ whole genome shotgun (WGS) entry which is preliminary data.</text>
</comment>
<dbReference type="AlphaFoldDB" id="A0A3M8DXR2"/>
<dbReference type="EMBL" id="RHHQ01000003">
    <property type="protein sequence ID" value="RNB92335.1"/>
    <property type="molecule type" value="Genomic_DNA"/>
</dbReference>
<dbReference type="Proteomes" id="UP000271031">
    <property type="component" value="Unassembled WGS sequence"/>
</dbReference>
<evidence type="ECO:0008006" key="3">
    <source>
        <dbReference type="Google" id="ProtNLM"/>
    </source>
</evidence>
<dbReference type="RefSeq" id="WP_122916041.1">
    <property type="nucleotide sequence ID" value="NZ_RHHQ01000003.1"/>
</dbReference>
<organism evidence="1 2">
    <name type="scientific">Brevibacillus fluminis</name>
    <dbReference type="NCBI Taxonomy" id="511487"/>
    <lineage>
        <taxon>Bacteria</taxon>
        <taxon>Bacillati</taxon>
        <taxon>Bacillota</taxon>
        <taxon>Bacilli</taxon>
        <taxon>Bacillales</taxon>
        <taxon>Paenibacillaceae</taxon>
        <taxon>Brevibacillus</taxon>
    </lineage>
</organism>
<reference evidence="1 2" key="1">
    <citation type="submission" date="2018-10" db="EMBL/GenBank/DDBJ databases">
        <title>Phylogenomics of Brevibacillus.</title>
        <authorList>
            <person name="Dunlap C."/>
        </authorList>
    </citation>
    <scope>NUCLEOTIDE SEQUENCE [LARGE SCALE GENOMIC DNA]</scope>
    <source>
        <strain evidence="1 2">JCM 15716</strain>
    </source>
</reference>
<accession>A0A3M8DXR2</accession>
<proteinExistence type="predicted"/>
<keyword evidence="2" id="KW-1185">Reference proteome</keyword>
<sequence>MKNTPIRISCLHAHHSNIALIDAALVPFDVELVHFVDPGLVHRLGHDPSFDTQQAERKIADQLDWITRCGADLLLITCTNYIAAMKDQQYSIPLIKIDEPFFAEMCAVPKPIRLVFTNPATMDGTVSRLMSYAASSGKAPQITVEVVPDSFVLVMQGKLDAYNQTVSSYLIELQQRVGDEEQIWAAQLSMVAAAQFAQQKTGLEIGDPQNPLVRYIARLMSERNC</sequence>